<feature type="region of interest" description="Disordered" evidence="1">
    <location>
        <begin position="1"/>
        <end position="139"/>
    </location>
</feature>
<proteinExistence type="predicted"/>
<evidence type="ECO:0008006" key="3">
    <source>
        <dbReference type="Google" id="ProtNLM"/>
    </source>
</evidence>
<accession>M3Z5M7</accession>
<protein>
    <recommendedName>
        <fullName evidence="3">Basic proline-rich protein-like</fullName>
    </recommendedName>
</protein>
<evidence type="ECO:0000256" key="1">
    <source>
        <dbReference type="SAM" id="MobiDB-lite"/>
    </source>
</evidence>
<feature type="compositionally biased region" description="Basic residues" evidence="1">
    <location>
        <begin position="71"/>
        <end position="84"/>
    </location>
</feature>
<dbReference type="EMBL" id="AEYP01091507">
    <property type="status" value="NOT_ANNOTATED_CDS"/>
    <property type="molecule type" value="Genomic_DNA"/>
</dbReference>
<feature type="compositionally biased region" description="Pro residues" evidence="1">
    <location>
        <begin position="540"/>
        <end position="555"/>
    </location>
</feature>
<feature type="region of interest" description="Disordered" evidence="1">
    <location>
        <begin position="396"/>
        <end position="576"/>
    </location>
</feature>
<sequence>MPNPRARLSEPQPGSPRLPAVASNPSGAPSWPARETRSSGAGPRTPATPRRSLPQPQSGLPERPASPRGLRAPRNKGQRRRRGPRAPAEGSTVRSTSRARGTEGSRAPGPSPRPPPTLDSSRGRGAPGPGSFPGHGYSRPTQTLQLLLSRQSAQRPRCTPHGHIHGTLTTRLSRAWGTGEARSTANTHARARAHTHSHLLSHTHHKDARKHPWGLAKRTLALLPMISRARAYTHTHTHTHTRRPPERREIPAGCHPFGPRDVDYTLHSPVQVNEGRLSLLPSDCPRAEGCTCHPGGPLSLLSVQLQALGTISALCPANRRGCLSPGVWPEKLTTSFLPGQQWIFRPTRGKQHPGPLATNASPLQHTPPPSPPPPPGSRPRGSFRSFPTCHSYQSFLKDTNPAHVGDSRPRAKGWGPRLHIRGERTGTRGAPFFDLGAQRSGKGCHLCKTSPHGPRRTCSDATGPGPQPRATPGAHSKELGRPVGAGRRRAAAAPLGWARGPALHSSDGSLTRIRLQSRGSSRTLSPARPRKPAAGRQFGPPNPALPPRPPTPPLRRPVLPCHAKPQSPLSEVGHPL</sequence>
<feature type="compositionally biased region" description="Low complexity" evidence="1">
    <location>
        <begin position="481"/>
        <end position="503"/>
    </location>
</feature>
<dbReference type="AlphaFoldDB" id="M3Z5M7"/>
<dbReference type="InParanoid" id="M3Z5M7"/>
<name>M3Z5M7_MUSPF</name>
<reference evidence="2" key="1">
    <citation type="submission" date="2024-06" db="UniProtKB">
        <authorList>
            <consortium name="Ensembl"/>
        </authorList>
    </citation>
    <scope>IDENTIFICATION</scope>
</reference>
<dbReference type="HOGENOM" id="CLU_473229_0_0_1"/>
<organism evidence="2">
    <name type="scientific">Mustela putorius furo</name>
    <name type="common">European domestic ferret</name>
    <name type="synonym">Mustela furo</name>
    <dbReference type="NCBI Taxonomy" id="9669"/>
    <lineage>
        <taxon>Eukaryota</taxon>
        <taxon>Metazoa</taxon>
        <taxon>Chordata</taxon>
        <taxon>Craniata</taxon>
        <taxon>Vertebrata</taxon>
        <taxon>Euteleostomi</taxon>
        <taxon>Mammalia</taxon>
        <taxon>Eutheria</taxon>
        <taxon>Laurasiatheria</taxon>
        <taxon>Carnivora</taxon>
        <taxon>Caniformia</taxon>
        <taxon>Musteloidea</taxon>
        <taxon>Mustelidae</taxon>
        <taxon>Mustelinae</taxon>
        <taxon>Mustela</taxon>
    </lineage>
</organism>
<feature type="compositionally biased region" description="Pro residues" evidence="1">
    <location>
        <begin position="365"/>
        <end position="377"/>
    </location>
</feature>
<feature type="region of interest" description="Disordered" evidence="1">
    <location>
        <begin position="345"/>
        <end position="384"/>
    </location>
</feature>
<dbReference type="KEGG" id="mpuf:101673674"/>
<evidence type="ECO:0000313" key="2">
    <source>
        <dbReference type="Ensembl" id="ENSMPUP00000018889.1"/>
    </source>
</evidence>
<dbReference type="Ensembl" id="ENSMPUT00000019163.1">
    <property type="protein sequence ID" value="ENSMPUP00000018889.1"/>
    <property type="gene ID" value="ENSMPUG00000019011.1"/>
</dbReference>